<evidence type="ECO:0000259" key="2">
    <source>
        <dbReference type="SMART" id="SM01259"/>
    </source>
</evidence>
<keyword evidence="1" id="KW-0812">Transmembrane</keyword>
<reference evidence="3" key="1">
    <citation type="journal article" date="2020" name="mSystems">
        <title>Genome- and Community-Level Interaction Insights into Carbon Utilization and Element Cycling Functions of Hydrothermarchaeota in Hydrothermal Sediment.</title>
        <authorList>
            <person name="Zhou Z."/>
            <person name="Liu Y."/>
            <person name="Xu W."/>
            <person name="Pan J."/>
            <person name="Luo Z.H."/>
            <person name="Li M."/>
        </authorList>
    </citation>
    <scope>NUCLEOTIDE SEQUENCE [LARGE SCALE GENOMIC DNA]</scope>
    <source>
        <strain evidence="3">SpSt-381</strain>
    </source>
</reference>
<accession>A0A832I5G1</accession>
<dbReference type="EMBL" id="DSQF01000020">
    <property type="protein sequence ID" value="HGZ43675.1"/>
    <property type="molecule type" value="Genomic_DNA"/>
</dbReference>
<organism evidence="3">
    <name type="scientific">Eiseniibacteriota bacterium</name>
    <dbReference type="NCBI Taxonomy" id="2212470"/>
    <lineage>
        <taxon>Bacteria</taxon>
        <taxon>Candidatus Eiseniibacteriota</taxon>
    </lineage>
</organism>
<dbReference type="SMART" id="SM01259">
    <property type="entry name" value="LAB_N"/>
    <property type="match status" value="1"/>
</dbReference>
<dbReference type="InterPro" id="IPR011499">
    <property type="entry name" value="Lipid_A_biosynth_N"/>
</dbReference>
<name>A0A832I5G1_UNCEI</name>
<comment type="caution">
    <text evidence="3">The sequence shown here is derived from an EMBL/GenBank/DDBJ whole genome shotgun (WGS) entry which is preliminary data.</text>
</comment>
<dbReference type="GO" id="GO:0016020">
    <property type="term" value="C:membrane"/>
    <property type="evidence" value="ECO:0007669"/>
    <property type="project" value="GOC"/>
</dbReference>
<keyword evidence="1" id="KW-1133">Transmembrane helix</keyword>
<protein>
    <recommendedName>
        <fullName evidence="2">Lipid A biosynthesis N-terminal domain-containing protein</fullName>
    </recommendedName>
</protein>
<proteinExistence type="predicted"/>
<sequence length="98" mass="11034">MSAPSFVEEWFRSPAHWTAIGFAGQLLFGSRFVVQWWSSERRGRVVIPAAFWWLSALGGVALFVYAVHQRDPVFAAGQGLGLLIYLRNLALLRRGDRA</sequence>
<feature type="transmembrane region" description="Helical" evidence="1">
    <location>
        <begin position="15"/>
        <end position="34"/>
    </location>
</feature>
<dbReference type="AlphaFoldDB" id="A0A832I5G1"/>
<keyword evidence="1" id="KW-0472">Membrane</keyword>
<dbReference type="GO" id="GO:0009245">
    <property type="term" value="P:lipid A biosynthetic process"/>
    <property type="evidence" value="ECO:0007669"/>
    <property type="project" value="InterPro"/>
</dbReference>
<feature type="transmembrane region" description="Helical" evidence="1">
    <location>
        <begin position="46"/>
        <end position="67"/>
    </location>
</feature>
<dbReference type="Pfam" id="PF07578">
    <property type="entry name" value="LAB_N"/>
    <property type="match status" value="1"/>
</dbReference>
<dbReference type="GO" id="GO:0008915">
    <property type="term" value="F:lipid-A-disaccharide synthase activity"/>
    <property type="evidence" value="ECO:0007669"/>
    <property type="project" value="InterPro"/>
</dbReference>
<evidence type="ECO:0000313" key="3">
    <source>
        <dbReference type="EMBL" id="HGZ43675.1"/>
    </source>
</evidence>
<feature type="domain" description="Lipid A biosynthesis N-terminal" evidence="2">
    <location>
        <begin position="20"/>
        <end position="91"/>
    </location>
</feature>
<feature type="transmembrane region" description="Helical" evidence="1">
    <location>
        <begin position="73"/>
        <end position="92"/>
    </location>
</feature>
<evidence type="ECO:0000256" key="1">
    <source>
        <dbReference type="SAM" id="Phobius"/>
    </source>
</evidence>
<gene>
    <name evidence="3" type="ORF">ENR23_09670</name>
</gene>